<keyword evidence="7" id="KW-1133">Transmembrane helix</keyword>
<dbReference type="SUPFAM" id="SSF47473">
    <property type="entry name" value="EF-hand"/>
    <property type="match status" value="1"/>
</dbReference>
<gene>
    <name evidence="17" type="primary">LOC106469532</name>
</gene>
<evidence type="ECO:0000313" key="16">
    <source>
        <dbReference type="Proteomes" id="UP000694941"/>
    </source>
</evidence>
<feature type="non-terminal residue" evidence="17">
    <location>
        <position position="1"/>
    </location>
</feature>
<organism evidence="16 17">
    <name type="scientific">Limulus polyphemus</name>
    <name type="common">Atlantic horseshoe crab</name>
    <dbReference type="NCBI Taxonomy" id="6850"/>
    <lineage>
        <taxon>Eukaryota</taxon>
        <taxon>Metazoa</taxon>
        <taxon>Ecdysozoa</taxon>
        <taxon>Arthropoda</taxon>
        <taxon>Chelicerata</taxon>
        <taxon>Merostomata</taxon>
        <taxon>Xiphosura</taxon>
        <taxon>Limulidae</taxon>
        <taxon>Limulus</taxon>
    </lineage>
</organism>
<comment type="subcellular location">
    <subcellularLocation>
        <location evidence="1">Membrane</location>
    </subcellularLocation>
</comment>
<dbReference type="Proteomes" id="UP000694941">
    <property type="component" value="Unplaced"/>
</dbReference>
<evidence type="ECO:0000256" key="6">
    <source>
        <dbReference type="ARBA" id="ARBA00022692"/>
    </source>
</evidence>
<comment type="pathway">
    <text evidence="2">Lipid metabolism; phospholipid metabolism.</text>
</comment>
<evidence type="ECO:0000256" key="2">
    <source>
        <dbReference type="ARBA" id="ARBA00005074"/>
    </source>
</evidence>
<evidence type="ECO:0000256" key="1">
    <source>
        <dbReference type="ARBA" id="ARBA00004370"/>
    </source>
</evidence>
<evidence type="ECO:0000256" key="5">
    <source>
        <dbReference type="ARBA" id="ARBA00022679"/>
    </source>
</evidence>
<evidence type="ECO:0000256" key="12">
    <source>
        <dbReference type="ARBA" id="ARBA00023315"/>
    </source>
</evidence>
<dbReference type="InterPro" id="IPR045252">
    <property type="entry name" value="LPCAT1-like"/>
</dbReference>
<evidence type="ECO:0000256" key="14">
    <source>
        <dbReference type="SAM" id="SignalP"/>
    </source>
</evidence>
<comment type="similarity">
    <text evidence="3">Belongs to the 1-acyl-sn-glycerol-3-phosphate acyltransferase family.</text>
</comment>
<feature type="domain" description="Phospholipid/glycerol acyltransferase" evidence="15">
    <location>
        <begin position="37"/>
        <end position="148"/>
    </location>
</feature>
<keyword evidence="9" id="KW-0472">Membrane</keyword>
<dbReference type="Gene3D" id="1.10.238.10">
    <property type="entry name" value="EF-hand"/>
    <property type="match status" value="1"/>
</dbReference>
<dbReference type="SUPFAM" id="SSF69593">
    <property type="entry name" value="Glycerol-3-phosphate (1)-acyltransferase"/>
    <property type="match status" value="1"/>
</dbReference>
<dbReference type="InterPro" id="IPR011992">
    <property type="entry name" value="EF-hand-dom_pair"/>
</dbReference>
<dbReference type="GeneID" id="106469532"/>
<dbReference type="PANTHER" id="PTHR23063:SF52">
    <property type="entry name" value="LYSOPHOSPHATIDYLCHOLINE ACYLTRANSFERASE"/>
    <property type="match status" value="1"/>
</dbReference>
<dbReference type="SMART" id="SM00563">
    <property type="entry name" value="PlsC"/>
    <property type="match status" value="1"/>
</dbReference>
<keyword evidence="12" id="KW-0012">Acyltransferase</keyword>
<dbReference type="CDD" id="cd07991">
    <property type="entry name" value="LPLAT_LPCAT1-like"/>
    <property type="match status" value="1"/>
</dbReference>
<accession>A0ABM1BNC9</accession>
<evidence type="ECO:0000256" key="8">
    <source>
        <dbReference type="ARBA" id="ARBA00023098"/>
    </source>
</evidence>
<name>A0ABM1BNC9_LIMPO</name>
<evidence type="ECO:0000313" key="17">
    <source>
        <dbReference type="RefSeq" id="XP_013785485.2"/>
    </source>
</evidence>
<keyword evidence="14" id="KW-0732">Signal</keyword>
<dbReference type="Pfam" id="PF01553">
    <property type="entry name" value="Acyltransferase"/>
    <property type="match status" value="1"/>
</dbReference>
<evidence type="ECO:0000256" key="9">
    <source>
        <dbReference type="ARBA" id="ARBA00023136"/>
    </source>
</evidence>
<sequence length="439" mass="49866">QYLKPFILLMLRLMFLIGGWHWVTVKGKQASPKEAPILTLAPHSSLFDVLPIVMLGGPSVVAKTESENTPFFGALINFTQPVYVTRDNPLSRQQTIDEIKRRAYSEGEWDQIVIFPEGTCTNRSCLISFKSGAFYPGVPVQPVCIKYPNTLDLATWTWSGPGALKLLWLSLCQFQNYCEIEYLPVYQPNDKEKENPRLYADNVRLAMARALDLPVSCYSFDDLQYITMAQKQNLPQTVAVIKLLKMRSRLNLEMETIPEETKILTNYLQVQGSSLRVEEFASALEVPFNEIIKNGFDAFDQEAMGKVDLRHYICGLWVINRSIDLWTRVENIFKVLSQDGVLAVGVPEFIFIMWLLTGVSKSTAAALYTELDPSNTGVVMFETFQKYLYKLHYLQDLLVLSGTMPPNSFASKSCLMNENIKESKSSLPFPQETTRIKSE</sequence>
<keyword evidence="10" id="KW-0594">Phospholipid biosynthesis</keyword>
<keyword evidence="6" id="KW-0812">Transmembrane</keyword>
<keyword evidence="16" id="KW-1185">Reference proteome</keyword>
<evidence type="ECO:0000259" key="15">
    <source>
        <dbReference type="SMART" id="SM00563"/>
    </source>
</evidence>
<dbReference type="RefSeq" id="XP_013785485.2">
    <property type="nucleotide sequence ID" value="XM_013930031.2"/>
</dbReference>
<protein>
    <submittedName>
        <fullName evidence="17">Lysophosphatidylcholine acyltransferase 1-like</fullName>
    </submittedName>
</protein>
<evidence type="ECO:0000256" key="7">
    <source>
        <dbReference type="ARBA" id="ARBA00022989"/>
    </source>
</evidence>
<evidence type="ECO:0000256" key="4">
    <source>
        <dbReference type="ARBA" id="ARBA00022516"/>
    </source>
</evidence>
<reference evidence="17" key="1">
    <citation type="submission" date="2025-08" db="UniProtKB">
        <authorList>
            <consortium name="RefSeq"/>
        </authorList>
    </citation>
    <scope>IDENTIFICATION</scope>
    <source>
        <tissue evidence="17">Muscle</tissue>
    </source>
</reference>
<dbReference type="PANTHER" id="PTHR23063">
    <property type="entry name" value="PHOSPHOLIPID ACYLTRANSFERASE"/>
    <property type="match status" value="1"/>
</dbReference>
<dbReference type="InterPro" id="IPR002123">
    <property type="entry name" value="Plipid/glycerol_acylTrfase"/>
</dbReference>
<keyword evidence="4" id="KW-0444">Lipid biosynthesis</keyword>
<comment type="pathway">
    <text evidence="13">Phospholipid metabolism.</text>
</comment>
<proteinExistence type="inferred from homology"/>
<feature type="signal peptide" evidence="14">
    <location>
        <begin position="1"/>
        <end position="22"/>
    </location>
</feature>
<keyword evidence="5" id="KW-0808">Transferase</keyword>
<evidence type="ECO:0000256" key="11">
    <source>
        <dbReference type="ARBA" id="ARBA00023264"/>
    </source>
</evidence>
<evidence type="ECO:0000256" key="13">
    <source>
        <dbReference type="ARBA" id="ARBA00025707"/>
    </source>
</evidence>
<keyword evidence="11" id="KW-1208">Phospholipid metabolism</keyword>
<evidence type="ECO:0000256" key="10">
    <source>
        <dbReference type="ARBA" id="ARBA00023209"/>
    </source>
</evidence>
<keyword evidence="8" id="KW-0443">Lipid metabolism</keyword>
<evidence type="ECO:0000256" key="3">
    <source>
        <dbReference type="ARBA" id="ARBA00008655"/>
    </source>
</evidence>
<feature type="chain" id="PRO_5047001354" evidence="14">
    <location>
        <begin position="23"/>
        <end position="439"/>
    </location>
</feature>